<dbReference type="Pfam" id="PF14484">
    <property type="entry name" value="FISNA"/>
    <property type="match status" value="1"/>
</dbReference>
<feature type="domain" description="NACHT" evidence="8">
    <location>
        <begin position="400"/>
        <end position="534"/>
    </location>
</feature>
<evidence type="ECO:0000313" key="9">
    <source>
        <dbReference type="EMBL" id="KAK2824930.1"/>
    </source>
</evidence>
<dbReference type="InterPro" id="IPR027417">
    <property type="entry name" value="P-loop_NTPase"/>
</dbReference>
<dbReference type="Pfam" id="PF13516">
    <property type="entry name" value="LRR_6"/>
    <property type="match status" value="3"/>
</dbReference>
<organism evidence="9 10">
    <name type="scientific">Tachysurus vachellii</name>
    <name type="common">Darkbarbel catfish</name>
    <name type="synonym">Pelteobagrus vachellii</name>
    <dbReference type="NCBI Taxonomy" id="175792"/>
    <lineage>
        <taxon>Eukaryota</taxon>
        <taxon>Metazoa</taxon>
        <taxon>Chordata</taxon>
        <taxon>Craniata</taxon>
        <taxon>Vertebrata</taxon>
        <taxon>Euteleostomi</taxon>
        <taxon>Actinopterygii</taxon>
        <taxon>Neopterygii</taxon>
        <taxon>Teleostei</taxon>
        <taxon>Ostariophysi</taxon>
        <taxon>Siluriformes</taxon>
        <taxon>Bagridae</taxon>
        <taxon>Tachysurus</taxon>
    </lineage>
</organism>
<feature type="compositionally biased region" description="Basic and acidic residues" evidence="7">
    <location>
        <begin position="17"/>
        <end position="27"/>
    </location>
</feature>
<feature type="region of interest" description="Disordered" evidence="7">
    <location>
        <begin position="1"/>
        <end position="35"/>
    </location>
</feature>
<dbReference type="InterPro" id="IPR007111">
    <property type="entry name" value="NACHT_NTPase"/>
</dbReference>
<keyword evidence="10" id="KW-1185">Reference proteome</keyword>
<dbReference type="InterPro" id="IPR041267">
    <property type="entry name" value="NLRP_HD2"/>
</dbReference>
<keyword evidence="4" id="KW-0677">Repeat</keyword>
<evidence type="ECO:0000256" key="4">
    <source>
        <dbReference type="ARBA" id="ARBA00022737"/>
    </source>
</evidence>
<comment type="caution">
    <text evidence="9">The sequence shown here is derived from an EMBL/GenBank/DDBJ whole genome shotgun (WGS) entry which is preliminary data.</text>
</comment>
<dbReference type="GO" id="GO:0005737">
    <property type="term" value="C:cytoplasm"/>
    <property type="evidence" value="ECO:0007669"/>
    <property type="project" value="UniProtKB-SubCell"/>
</dbReference>
<evidence type="ECO:0000256" key="1">
    <source>
        <dbReference type="ARBA" id="ARBA00004496"/>
    </source>
</evidence>
<keyword evidence="2" id="KW-0963">Cytoplasm</keyword>
<sequence length="1240" mass="139787">MDSKWVPTEDQECDNVPDVKEDYKDEGSLPTKPVKALGAENASAVIQHGRSCSPVPSCLSMKSNCSMELPLTLKQADNTLQQWGFEQTTSSYPPGCLSIRSHQSMDPPFKFKDGATAELIMQDSPYSPICLSMKSNSSMELPVTLKQADNTLQQRGFEQTTSSYPPGCLSIRSHQSMDPPFKFKDGAPAEQIIKDRSYGPSCLLMKSEHSMDPSASFKEEIFVHERQSDQSEKLCPSATLRSFEERFMSLMEREMKKISQILSPGYGASVENSEEDQDSNNVREASLKIALHILRDMKEKDLVEKLIKFEDVHKLQKKLQSSLKHKSQHVFEGIAKQGNPALLNKIYTELYITEGGCGTPNDEHEVRQIESLNRVPTAQETAIKCNEIFKPLPGQDKCIRTVLTNGVAGIGKTFSVQKFILDWAEGKANQDVHLLFPLPFRELNLMREEKHTLEGLLHCFFKDIKNFPLSELQNYKVIFIFDGLDECRFPLDFRNDERCSDITKPTSLEIILTNLIAGNLLPCSLIWITSRPAAANQLPAHYIDQVTEVRGFNDLQKEEYFHKRISDPSLANKIIHHVKSSRSLHIMCHIPVFCWISATVLERRLCESDNHHIPKSLTEMYTHFLIFQTVQRHEKYTRGKDLQPCLTMKNLLSFGKLAFQQLYKGDLIFYEEDLQECGIDVKEASVYSGVCTQIFKEEFALFQKKFYSFVHLSFQEYLAALFVHLCWTGITESDQVQDHNLQKLCLNSTIFDLHKSAVNLALNSKQGHFDLFLRFLLGLSLESNQEMLCSLLQKKVSADTCQETVTYIKFMLGQYIRPESAINLFYCLQELNDHSLVQEIQTYLNTKSLSAEELSPALWSALVFVLLTNENLEVFDLRKYIKSDDGYKRLKPVAKASRTVILSSCNLTKNICHSLASILMLKTCAIRELDLSYNLLQDKGVAQLSKGLWNSNCRLKVLKLAFCGLTKTGCSHIASALLSNHGHLRELDLSFNLIGSEALTEPVALLPNSRIETLRLAHCNIKKEWCAFLASAASTTSFHLKYLDLSENTIGDLGARVFPELLSKTNCKLQSLKLSSCGFTERGFFDIASALKSNPTCLRCLDLSKNFPGKTATEKLCAAIRQPSCTLQTLCLDQCDLDSEICPALVKTLQNSSLRELSLSHNNLGDAGVTRIFTGLHNRQCTLKILRLANCSLTNNIFHFLAPALSLNTVGLSELDLSSNNLSQDRASFLCSVSYIHFIL</sequence>
<evidence type="ECO:0000256" key="3">
    <source>
        <dbReference type="ARBA" id="ARBA00022614"/>
    </source>
</evidence>
<dbReference type="Pfam" id="PF05729">
    <property type="entry name" value="NACHT"/>
    <property type="match status" value="1"/>
</dbReference>
<dbReference type="InterPro" id="IPR029495">
    <property type="entry name" value="NACHT-assoc"/>
</dbReference>
<dbReference type="InterPro" id="IPR041075">
    <property type="entry name" value="NOD1/2_WH"/>
</dbReference>
<evidence type="ECO:0000256" key="7">
    <source>
        <dbReference type="SAM" id="MobiDB-lite"/>
    </source>
</evidence>
<keyword evidence="6" id="KW-0067">ATP-binding</keyword>
<dbReference type="InterPro" id="IPR001611">
    <property type="entry name" value="Leu-rich_rpt"/>
</dbReference>
<keyword evidence="3" id="KW-0433">Leucine-rich repeat</keyword>
<keyword evidence="5" id="KW-0547">Nucleotide-binding</keyword>
<dbReference type="Proteomes" id="UP001187315">
    <property type="component" value="Unassembled WGS sequence"/>
</dbReference>
<dbReference type="SMART" id="SM01288">
    <property type="entry name" value="FISNA"/>
    <property type="match status" value="1"/>
</dbReference>
<evidence type="ECO:0000313" key="10">
    <source>
        <dbReference type="Proteomes" id="UP001187315"/>
    </source>
</evidence>
<dbReference type="Gene3D" id="3.40.50.300">
    <property type="entry name" value="P-loop containing nucleotide triphosphate hydrolases"/>
    <property type="match status" value="1"/>
</dbReference>
<dbReference type="FunFam" id="3.40.50.300:FF:001524">
    <property type="entry name" value="Si:dkey-126g1.7"/>
    <property type="match status" value="1"/>
</dbReference>
<evidence type="ECO:0000256" key="6">
    <source>
        <dbReference type="ARBA" id="ARBA00022840"/>
    </source>
</evidence>
<dbReference type="PANTHER" id="PTHR24106">
    <property type="entry name" value="NACHT, LRR AND CARD DOMAINS-CONTAINING"/>
    <property type="match status" value="1"/>
</dbReference>
<dbReference type="InterPro" id="IPR051261">
    <property type="entry name" value="NLR"/>
</dbReference>
<evidence type="ECO:0000256" key="2">
    <source>
        <dbReference type="ARBA" id="ARBA00022490"/>
    </source>
</evidence>
<dbReference type="InterPro" id="IPR032675">
    <property type="entry name" value="LRR_dom_sf"/>
</dbReference>
<evidence type="ECO:0000256" key="5">
    <source>
        <dbReference type="ARBA" id="ARBA00022741"/>
    </source>
</evidence>
<reference evidence="9" key="1">
    <citation type="submission" date="2023-08" db="EMBL/GenBank/DDBJ databases">
        <title>Pelteobagrus vachellii genome.</title>
        <authorList>
            <person name="Liu H."/>
        </authorList>
    </citation>
    <scope>NUCLEOTIDE SEQUENCE</scope>
    <source>
        <strain evidence="9">PRFRI_2022a</strain>
        <tissue evidence="9">Muscle</tissue>
    </source>
</reference>
<dbReference type="SUPFAM" id="SSF52047">
    <property type="entry name" value="RNI-like"/>
    <property type="match status" value="1"/>
</dbReference>
<dbReference type="GO" id="GO:0005524">
    <property type="term" value="F:ATP binding"/>
    <property type="evidence" value="ECO:0007669"/>
    <property type="project" value="UniProtKB-KW"/>
</dbReference>
<comment type="subcellular location">
    <subcellularLocation>
        <location evidence="1">Cytoplasm</location>
    </subcellularLocation>
</comment>
<dbReference type="PROSITE" id="PS50837">
    <property type="entry name" value="NACHT"/>
    <property type="match status" value="1"/>
</dbReference>
<dbReference type="AlphaFoldDB" id="A0AA88LVE5"/>
<dbReference type="SMART" id="SM00368">
    <property type="entry name" value="LRR_RI"/>
    <property type="match status" value="8"/>
</dbReference>
<protein>
    <recommendedName>
        <fullName evidence="8">NACHT domain-containing protein</fullName>
    </recommendedName>
</protein>
<dbReference type="Pfam" id="PF17779">
    <property type="entry name" value="WHD_NOD2"/>
    <property type="match status" value="1"/>
</dbReference>
<proteinExistence type="predicted"/>
<name>A0AA88LVE5_TACVA</name>
<dbReference type="Pfam" id="PF17776">
    <property type="entry name" value="NLRC4_HD2"/>
    <property type="match status" value="1"/>
</dbReference>
<dbReference type="EMBL" id="JAVHJS010000020">
    <property type="protein sequence ID" value="KAK2824930.1"/>
    <property type="molecule type" value="Genomic_DNA"/>
</dbReference>
<gene>
    <name evidence="9" type="ORF">Q7C36_018857</name>
</gene>
<accession>A0AA88LVE5</accession>
<evidence type="ECO:0000259" key="8">
    <source>
        <dbReference type="PROSITE" id="PS50837"/>
    </source>
</evidence>
<dbReference type="Gene3D" id="3.80.10.10">
    <property type="entry name" value="Ribonuclease Inhibitor"/>
    <property type="match status" value="3"/>
</dbReference>